<protein>
    <submittedName>
        <fullName evidence="1">Uncharacterized protein</fullName>
    </submittedName>
</protein>
<gene>
    <name evidence="1" type="ORF">ABJ384_07420</name>
</gene>
<organism evidence="1">
    <name type="scientific">Acinetobacter sp. A1-4-2</name>
    <dbReference type="NCBI Taxonomy" id="3156489"/>
    <lineage>
        <taxon>Bacteria</taxon>
        <taxon>Pseudomonadati</taxon>
        <taxon>Pseudomonadota</taxon>
        <taxon>Gammaproteobacteria</taxon>
        <taxon>Moraxellales</taxon>
        <taxon>Moraxellaceae</taxon>
        <taxon>Acinetobacter</taxon>
    </lineage>
</organism>
<name>A0AAU7T0Q4_9GAMM</name>
<proteinExistence type="predicted"/>
<reference evidence="1" key="1">
    <citation type="submission" date="2024-06" db="EMBL/GenBank/DDBJ databases">
        <authorList>
            <person name="Song Z."/>
        </authorList>
    </citation>
    <scope>NUCLEOTIDE SEQUENCE</scope>
    <source>
        <strain evidence="1">A1-4-2</strain>
    </source>
</reference>
<dbReference type="RefSeq" id="WP_349929668.1">
    <property type="nucleotide sequence ID" value="NZ_CP157981.1"/>
</dbReference>
<accession>A0AAU7T0Q4</accession>
<evidence type="ECO:0000313" key="1">
    <source>
        <dbReference type="EMBL" id="XBU16977.1"/>
    </source>
</evidence>
<dbReference type="EMBL" id="CP157981">
    <property type="protein sequence ID" value="XBU16977.1"/>
    <property type="molecule type" value="Genomic_DNA"/>
</dbReference>
<sequence length="49" mass="5829">MGGNRLTQHFTIADFWPNRRQNYFVTFNEPDQVKNFQDQKLREQLGATA</sequence>
<dbReference type="AlphaFoldDB" id="A0AAU7T0Q4"/>